<dbReference type="GO" id="GO:0005251">
    <property type="term" value="F:delayed rectifier potassium channel activity"/>
    <property type="evidence" value="ECO:0007669"/>
    <property type="project" value="TreeGrafter"/>
</dbReference>
<protein>
    <submittedName>
        <fullName evidence="10">BTB/POZ domain-containing protein</fullName>
    </submittedName>
</protein>
<evidence type="ECO:0000256" key="8">
    <source>
        <dbReference type="SAM" id="MobiDB-lite"/>
    </source>
</evidence>
<dbReference type="SUPFAM" id="SSF54695">
    <property type="entry name" value="POZ domain"/>
    <property type="match status" value="1"/>
</dbReference>
<feature type="domain" description="Potassium channel tetramerisation-type BTB" evidence="9">
    <location>
        <begin position="157"/>
        <end position="218"/>
    </location>
</feature>
<keyword evidence="7" id="KW-0407">Ion channel</keyword>
<dbReference type="GO" id="GO:0051260">
    <property type="term" value="P:protein homooligomerization"/>
    <property type="evidence" value="ECO:0007669"/>
    <property type="project" value="InterPro"/>
</dbReference>
<name>A0AAD4MPS9_9BILA</name>
<dbReference type="PANTHER" id="PTHR11537">
    <property type="entry name" value="VOLTAGE-GATED POTASSIUM CHANNEL"/>
    <property type="match status" value="1"/>
</dbReference>
<evidence type="ECO:0000256" key="3">
    <source>
        <dbReference type="ARBA" id="ARBA00022692"/>
    </source>
</evidence>
<keyword evidence="11" id="KW-1185">Reference proteome</keyword>
<dbReference type="GO" id="GO:0032590">
    <property type="term" value="C:dendrite membrane"/>
    <property type="evidence" value="ECO:0007669"/>
    <property type="project" value="TreeGrafter"/>
</dbReference>
<dbReference type="InterPro" id="IPR003131">
    <property type="entry name" value="T1-type_BTB"/>
</dbReference>
<keyword evidence="6" id="KW-0472">Membrane</keyword>
<evidence type="ECO:0000259" key="9">
    <source>
        <dbReference type="Pfam" id="PF02214"/>
    </source>
</evidence>
<organism evidence="10 11">
    <name type="scientific">Ditylenchus destructor</name>
    <dbReference type="NCBI Taxonomy" id="166010"/>
    <lineage>
        <taxon>Eukaryota</taxon>
        <taxon>Metazoa</taxon>
        <taxon>Ecdysozoa</taxon>
        <taxon>Nematoda</taxon>
        <taxon>Chromadorea</taxon>
        <taxon>Rhabditida</taxon>
        <taxon>Tylenchina</taxon>
        <taxon>Tylenchomorpha</taxon>
        <taxon>Sphaerularioidea</taxon>
        <taxon>Anguinidae</taxon>
        <taxon>Anguininae</taxon>
        <taxon>Ditylenchus</taxon>
    </lineage>
</organism>
<dbReference type="GO" id="GO:0042734">
    <property type="term" value="C:presynaptic membrane"/>
    <property type="evidence" value="ECO:0007669"/>
    <property type="project" value="TreeGrafter"/>
</dbReference>
<keyword evidence="3" id="KW-0812">Transmembrane</keyword>
<dbReference type="Proteomes" id="UP001201812">
    <property type="component" value="Unassembled WGS sequence"/>
</dbReference>
<dbReference type="GO" id="GO:0045211">
    <property type="term" value="C:postsynaptic membrane"/>
    <property type="evidence" value="ECO:0007669"/>
    <property type="project" value="TreeGrafter"/>
</dbReference>
<keyword evidence="5" id="KW-0406">Ion transport</keyword>
<evidence type="ECO:0000256" key="5">
    <source>
        <dbReference type="ARBA" id="ARBA00023065"/>
    </source>
</evidence>
<dbReference type="EMBL" id="JAKKPZ010000150">
    <property type="protein sequence ID" value="KAI1700284.1"/>
    <property type="molecule type" value="Genomic_DNA"/>
</dbReference>
<dbReference type="InterPro" id="IPR028325">
    <property type="entry name" value="VG_K_chnl"/>
</dbReference>
<dbReference type="GO" id="GO:0032809">
    <property type="term" value="C:neuronal cell body membrane"/>
    <property type="evidence" value="ECO:0007669"/>
    <property type="project" value="TreeGrafter"/>
</dbReference>
<dbReference type="GO" id="GO:0001508">
    <property type="term" value="P:action potential"/>
    <property type="evidence" value="ECO:0007669"/>
    <property type="project" value="TreeGrafter"/>
</dbReference>
<keyword evidence="4" id="KW-1133">Transmembrane helix</keyword>
<comment type="caution">
    <text evidence="10">The sequence shown here is derived from an EMBL/GenBank/DDBJ whole genome shotgun (WGS) entry which is preliminary data.</text>
</comment>
<evidence type="ECO:0000313" key="11">
    <source>
        <dbReference type="Proteomes" id="UP001201812"/>
    </source>
</evidence>
<feature type="compositionally biased region" description="Polar residues" evidence="8">
    <location>
        <begin position="50"/>
        <end position="64"/>
    </location>
</feature>
<evidence type="ECO:0000313" key="10">
    <source>
        <dbReference type="EMBL" id="KAI1700284.1"/>
    </source>
</evidence>
<proteinExistence type="predicted"/>
<dbReference type="PANTHER" id="PTHR11537:SF252">
    <property type="entry name" value="POTASSIUM VOLTAGE-GATED CHANNEL PROTEIN SHAW"/>
    <property type="match status" value="1"/>
</dbReference>
<dbReference type="Gene3D" id="3.30.710.10">
    <property type="entry name" value="Potassium Channel Kv1.1, Chain A"/>
    <property type="match status" value="1"/>
</dbReference>
<evidence type="ECO:0000256" key="1">
    <source>
        <dbReference type="ARBA" id="ARBA00004141"/>
    </source>
</evidence>
<dbReference type="GO" id="GO:0043679">
    <property type="term" value="C:axon terminus"/>
    <property type="evidence" value="ECO:0007669"/>
    <property type="project" value="TreeGrafter"/>
</dbReference>
<comment type="subcellular location">
    <subcellularLocation>
        <location evidence="1">Membrane</location>
        <topology evidence="1">Multi-pass membrane protein</topology>
    </subcellularLocation>
</comment>
<accession>A0AAD4MPS9</accession>
<dbReference type="GO" id="GO:0008076">
    <property type="term" value="C:voltage-gated potassium channel complex"/>
    <property type="evidence" value="ECO:0007669"/>
    <property type="project" value="InterPro"/>
</dbReference>
<gene>
    <name evidence="10" type="ORF">DdX_16801</name>
</gene>
<dbReference type="PRINTS" id="PR01498">
    <property type="entry name" value="SHAWCHANNEL"/>
</dbReference>
<dbReference type="InterPro" id="IPR011333">
    <property type="entry name" value="SKP1/BTB/POZ_sf"/>
</dbReference>
<evidence type="ECO:0000256" key="7">
    <source>
        <dbReference type="ARBA" id="ARBA00023303"/>
    </source>
</evidence>
<dbReference type="Pfam" id="PF02214">
    <property type="entry name" value="BTB_2"/>
    <property type="match status" value="1"/>
</dbReference>
<evidence type="ECO:0000256" key="4">
    <source>
        <dbReference type="ARBA" id="ARBA00022989"/>
    </source>
</evidence>
<sequence length="222" mass="25333">MDDIDLNAPMGLKRHYSWPCLGMAERSDHTSRQSTPQHSNPHIPLKKQSSESSKTKPSTLSNPPKISLTCHTPEDDMYGSRLRPEERQPLLSASPFPQGYSISQQSVRYVQNAQQQRNSVRKEPVRQYTLGSTSTMDVNSTPSASRRLSWMDSEHRVILNVGGVRHETYAHVLKKIPATRLSRLTPNLANYDPMLGEYFFDRHPGVFSMILNYYRTGQFIEV</sequence>
<evidence type="ECO:0000256" key="6">
    <source>
        <dbReference type="ARBA" id="ARBA00023136"/>
    </source>
</evidence>
<reference evidence="10" key="1">
    <citation type="submission" date="2022-01" db="EMBL/GenBank/DDBJ databases">
        <title>Genome Sequence Resource for Two Populations of Ditylenchus destructor, the Migratory Endoparasitic Phytonematode.</title>
        <authorList>
            <person name="Zhang H."/>
            <person name="Lin R."/>
            <person name="Xie B."/>
        </authorList>
    </citation>
    <scope>NUCLEOTIDE SEQUENCE</scope>
    <source>
        <strain evidence="10">BazhouSP</strain>
    </source>
</reference>
<feature type="region of interest" description="Disordered" evidence="8">
    <location>
        <begin position="26"/>
        <end position="80"/>
    </location>
</feature>
<evidence type="ECO:0000256" key="2">
    <source>
        <dbReference type="ARBA" id="ARBA00022448"/>
    </source>
</evidence>
<keyword evidence="2" id="KW-0813">Transport</keyword>
<dbReference type="AlphaFoldDB" id="A0AAD4MPS9"/>
<dbReference type="InterPro" id="IPR003974">
    <property type="entry name" value="K_chnl_volt-dep_Kv3"/>
</dbReference>